<accession>A0ABU0IMX6</accession>
<evidence type="ECO:0000256" key="1">
    <source>
        <dbReference type="ARBA" id="ARBA00001913"/>
    </source>
</evidence>
<evidence type="ECO:0000256" key="4">
    <source>
        <dbReference type="ARBA" id="ARBA00022729"/>
    </source>
</evidence>
<evidence type="ECO:0000313" key="11">
    <source>
        <dbReference type="Proteomes" id="UP001228905"/>
    </source>
</evidence>
<evidence type="ECO:0000256" key="8">
    <source>
        <dbReference type="SAM" id="MobiDB-lite"/>
    </source>
</evidence>
<keyword evidence="11" id="KW-1185">Reference proteome</keyword>
<sequence length="915" mass="90331">MAIITVAVSTLTGVNGFAVPGTGGEHAGVSVSSAGDVNGDGYDDFVVGAPYGAAHGTNTGAVYVVFGGPGGFPASFSLGSLNGVNGFKLTGSAMRDWAGRAVSAAGDVNGDGFDDLIVSRAGSGGGAWVVFGHAGAFAANFDLSGIDGTNGFLIADSIRRLGTYAAAAGDINGDGFGDVILDASGSSPGVVVFGHGGAFASSLDAAALSGIDGFRMTVNLGANIGQASVATADINQDGFDDILVGAPNQSGTSFVYLLYGAANAPNNVVDLTGLAGGSGVIIRGLTTGDRLGESVAAADLNGDGYQDLILGAGYAASVNGSETGAVYVVYGKAGGFTSDIDLSALDGTNGFRISGAAFRDKAGWSVAAAGDVNGDGFQDIVIGARAADPHGTYSGSAYVIYGNEDGFPADLNLAAPATGFGLRIDGALANDELGFSVSSAGDLNHDGYDDLVIGARSAHFGGTAQGAAYVLFGRPQGGPVAGVTSSGSPINDSLIGGGGLDNLGGGEGGDFLYGLAGKDILDGGNGDDWLDGGAGADRMTGGAGNDVYFVDSNLDVVIEAPGGGADFVRSSRSWTLGDNVENLALTGSAGLNGTGNTLNNYILGNSGANRLDGAEGNDTLNGDLGDDDLLGGLGNDILHGDWGADQLDGGTGNDKLFGEDDNDQLHGGEGADQLSGGVGNDALDGGAGNDSLDGGTGADAMAGGLGNDIYFVDDQNDQTTEAAGEGVDIVRAAIGWVLGGEIEQLELQGPADLSGTGNGLANRLTGNDGANALSGLAGVDTILGGGNADTITGGTGNDLMTGGSGADTFRVLAESVYSSKAPAGRTLEIDFVYDLNKVEGDRLDLAAIDANTGTAADDAFHLVGAFGKHAGEMTLAYTTSTNITLLSLDVDGDGKADYRMKISGNVTGDSGGWIL</sequence>
<dbReference type="InterPro" id="IPR011049">
    <property type="entry name" value="Serralysin-like_metalloprot_C"/>
</dbReference>
<feature type="domain" description="Peptidase M10 serralysin C-terminal" evidence="9">
    <location>
        <begin position="775"/>
        <end position="907"/>
    </location>
</feature>
<dbReference type="Gene3D" id="2.130.10.130">
    <property type="entry name" value="Integrin alpha, N-terminal"/>
    <property type="match status" value="4"/>
</dbReference>
<keyword evidence="5" id="KW-0677">Repeat</keyword>
<dbReference type="SMART" id="SM00191">
    <property type="entry name" value="Int_alpha"/>
    <property type="match status" value="7"/>
</dbReference>
<evidence type="ECO:0000313" key="10">
    <source>
        <dbReference type="EMBL" id="MDQ0463373.1"/>
    </source>
</evidence>
<dbReference type="PANTHER" id="PTHR23221">
    <property type="entry name" value="GLYCOSYLPHOSPHATIDYLINOSITOL PHOSPHOLIPASE D"/>
    <property type="match status" value="1"/>
</dbReference>
<keyword evidence="3" id="KW-0964">Secreted</keyword>
<feature type="compositionally biased region" description="Low complexity" evidence="8">
    <location>
        <begin position="680"/>
        <end position="695"/>
    </location>
</feature>
<comment type="caution">
    <text evidence="10">The sequence shown here is derived from an EMBL/GenBank/DDBJ whole genome shotgun (WGS) entry which is preliminary data.</text>
</comment>
<evidence type="ECO:0000256" key="5">
    <source>
        <dbReference type="ARBA" id="ARBA00022737"/>
    </source>
</evidence>
<dbReference type="Pfam" id="PF00353">
    <property type="entry name" value="HemolysinCabind"/>
    <property type="match status" value="5"/>
</dbReference>
<proteinExistence type="predicted"/>
<dbReference type="PROSITE" id="PS51470">
    <property type="entry name" value="FG_GAP"/>
    <property type="match status" value="4"/>
</dbReference>
<dbReference type="SUPFAM" id="SSF69318">
    <property type="entry name" value="Integrin alpha N-terminal domain"/>
    <property type="match status" value="1"/>
</dbReference>
<dbReference type="InterPro" id="IPR001343">
    <property type="entry name" value="Hemolysn_Ca-bd"/>
</dbReference>
<dbReference type="InterPro" id="IPR000413">
    <property type="entry name" value="Integrin_alpha"/>
</dbReference>
<dbReference type="PROSITE" id="PS00330">
    <property type="entry name" value="HEMOLYSIN_CALCIUM"/>
    <property type="match status" value="4"/>
</dbReference>
<dbReference type="InterPro" id="IPR013519">
    <property type="entry name" value="Int_alpha_beta-p"/>
</dbReference>
<dbReference type="RefSeq" id="WP_307347195.1">
    <property type="nucleotide sequence ID" value="NZ_JAUSVS010000002.1"/>
</dbReference>
<dbReference type="Pfam" id="PF08548">
    <property type="entry name" value="Peptidase_M10_C"/>
    <property type="match status" value="1"/>
</dbReference>
<dbReference type="InterPro" id="IPR013517">
    <property type="entry name" value="FG-GAP"/>
</dbReference>
<evidence type="ECO:0000256" key="6">
    <source>
        <dbReference type="ARBA" id="ARBA00022801"/>
    </source>
</evidence>
<evidence type="ECO:0000256" key="7">
    <source>
        <dbReference type="ARBA" id="ARBA00023180"/>
    </source>
</evidence>
<evidence type="ECO:0000256" key="3">
    <source>
        <dbReference type="ARBA" id="ARBA00022525"/>
    </source>
</evidence>
<dbReference type="InterPro" id="IPR028994">
    <property type="entry name" value="Integrin_alpha_N"/>
</dbReference>
<dbReference type="SUPFAM" id="SSF51120">
    <property type="entry name" value="beta-Roll"/>
    <property type="match status" value="4"/>
</dbReference>
<dbReference type="PRINTS" id="PR01185">
    <property type="entry name" value="INTEGRINA"/>
</dbReference>
<organism evidence="10 11">
    <name type="scientific">Caulobacter ginsengisoli</name>
    <dbReference type="NCBI Taxonomy" id="400775"/>
    <lineage>
        <taxon>Bacteria</taxon>
        <taxon>Pseudomonadati</taxon>
        <taxon>Pseudomonadota</taxon>
        <taxon>Alphaproteobacteria</taxon>
        <taxon>Caulobacterales</taxon>
        <taxon>Caulobacteraceae</taxon>
        <taxon>Caulobacter</taxon>
    </lineage>
</organism>
<name>A0ABU0IMX6_9CAUL</name>
<dbReference type="EMBL" id="JAUSVS010000002">
    <property type="protein sequence ID" value="MDQ0463373.1"/>
    <property type="molecule type" value="Genomic_DNA"/>
</dbReference>
<gene>
    <name evidence="10" type="ORF">QO010_001144</name>
</gene>
<evidence type="ECO:0000256" key="2">
    <source>
        <dbReference type="ARBA" id="ARBA00004613"/>
    </source>
</evidence>
<comment type="cofactor">
    <cofactor evidence="1">
        <name>Ca(2+)</name>
        <dbReference type="ChEBI" id="CHEBI:29108"/>
    </cofactor>
</comment>
<comment type="subcellular location">
    <subcellularLocation>
        <location evidence="2">Secreted</location>
    </subcellularLocation>
</comment>
<dbReference type="PRINTS" id="PR00313">
    <property type="entry name" value="CABNDNGRPT"/>
</dbReference>
<protein>
    <submittedName>
        <fullName evidence="10">Ca2+-binding RTX toxin-like protein</fullName>
    </submittedName>
</protein>
<evidence type="ECO:0000259" key="9">
    <source>
        <dbReference type="Pfam" id="PF08548"/>
    </source>
</evidence>
<keyword evidence="7" id="KW-0325">Glycoprotein</keyword>
<dbReference type="Gene3D" id="2.150.10.10">
    <property type="entry name" value="Serralysin-like metalloprotease, C-terminal"/>
    <property type="match status" value="3"/>
</dbReference>
<dbReference type="Pfam" id="PF01839">
    <property type="entry name" value="FG-GAP"/>
    <property type="match status" value="6"/>
</dbReference>
<dbReference type="PANTHER" id="PTHR23221:SF7">
    <property type="entry name" value="PHOSPHATIDYLINOSITOL-GLYCAN-SPECIFIC PHOSPHOLIPASE D"/>
    <property type="match status" value="1"/>
</dbReference>
<reference evidence="10 11" key="1">
    <citation type="submission" date="2023-07" db="EMBL/GenBank/DDBJ databases">
        <title>Genomic Encyclopedia of Type Strains, Phase IV (KMG-IV): sequencing the most valuable type-strain genomes for metagenomic binning, comparative biology and taxonomic classification.</title>
        <authorList>
            <person name="Goeker M."/>
        </authorList>
    </citation>
    <scope>NUCLEOTIDE SEQUENCE [LARGE SCALE GENOMIC DNA]</scope>
    <source>
        <strain evidence="10 11">DSM 18695</strain>
    </source>
</reference>
<keyword evidence="4" id="KW-0732">Signal</keyword>
<keyword evidence="6" id="KW-0378">Hydrolase</keyword>
<feature type="region of interest" description="Disordered" evidence="8">
    <location>
        <begin position="650"/>
        <end position="695"/>
    </location>
</feature>
<dbReference type="InterPro" id="IPR018511">
    <property type="entry name" value="Hemolysin-typ_Ca-bd_CS"/>
</dbReference>
<dbReference type="InterPro" id="IPR013858">
    <property type="entry name" value="Peptidase_M10B_C"/>
</dbReference>
<dbReference type="Proteomes" id="UP001228905">
    <property type="component" value="Unassembled WGS sequence"/>
</dbReference>